<keyword evidence="2" id="KW-0472">Membrane</keyword>
<evidence type="ECO:0000313" key="4">
    <source>
        <dbReference type="Proteomes" id="UP000012089"/>
    </source>
</evidence>
<protein>
    <submittedName>
        <fullName evidence="3">Uncharacterized protein</fullName>
    </submittedName>
</protein>
<evidence type="ECO:0000313" key="3">
    <source>
        <dbReference type="EMBL" id="EMM97772.1"/>
    </source>
</evidence>
<accession>M6HQU4</accession>
<organism evidence="3 4">
    <name type="scientific">Leptospira interrogans serovar Zanoni str. LT2156</name>
    <dbReference type="NCBI Taxonomy" id="1001601"/>
    <lineage>
        <taxon>Bacteria</taxon>
        <taxon>Pseudomonadati</taxon>
        <taxon>Spirochaetota</taxon>
        <taxon>Spirochaetia</taxon>
        <taxon>Leptospirales</taxon>
        <taxon>Leptospiraceae</taxon>
        <taxon>Leptospira</taxon>
    </lineage>
</organism>
<comment type="caution">
    <text evidence="3">The sequence shown here is derived from an EMBL/GenBank/DDBJ whole genome shotgun (WGS) entry which is preliminary data.</text>
</comment>
<dbReference type="EMBL" id="AFMF02000010">
    <property type="protein sequence ID" value="EMM97772.1"/>
    <property type="molecule type" value="Genomic_DNA"/>
</dbReference>
<reference evidence="3 4" key="1">
    <citation type="submission" date="2013-01" db="EMBL/GenBank/DDBJ databases">
        <authorList>
            <person name="Harkins D.M."/>
            <person name="Durkin A.S."/>
            <person name="Brinkac L.M."/>
            <person name="Haft D.H."/>
            <person name="Selengut J.D."/>
            <person name="Sanka R."/>
            <person name="DePew J."/>
            <person name="Purushe J."/>
            <person name="Tulsiani S.M."/>
            <person name="Graham G.C."/>
            <person name="Burns M.-A."/>
            <person name="Dohnt M.F."/>
            <person name="Smythe L.D."/>
            <person name="McKay D.B."/>
            <person name="Craig S.B."/>
            <person name="Vinetz J.M."/>
            <person name="Sutton G.G."/>
            <person name="Nierman W.C."/>
            <person name="Fouts D.E."/>
        </authorList>
    </citation>
    <scope>NUCLEOTIDE SEQUENCE [LARGE SCALE GENOMIC DNA]</scope>
    <source>
        <strain evidence="3 4">LT2156</strain>
    </source>
</reference>
<proteinExistence type="predicted"/>
<keyword evidence="2" id="KW-1133">Transmembrane helix</keyword>
<name>M6HQU4_LEPIR</name>
<feature type="transmembrane region" description="Helical" evidence="2">
    <location>
        <begin position="20"/>
        <end position="38"/>
    </location>
</feature>
<keyword evidence="2" id="KW-0812">Transmembrane</keyword>
<evidence type="ECO:0000256" key="1">
    <source>
        <dbReference type="SAM" id="MobiDB-lite"/>
    </source>
</evidence>
<feature type="region of interest" description="Disordered" evidence="1">
    <location>
        <begin position="41"/>
        <end position="62"/>
    </location>
</feature>
<sequence>MDSDIKTKEAAMVLFGIDRKIIFALGVVLLLFFVFLDCGKKNKGTTKKENVKTSNLQKKIKK</sequence>
<evidence type="ECO:0000256" key="2">
    <source>
        <dbReference type="SAM" id="Phobius"/>
    </source>
</evidence>
<dbReference type="Proteomes" id="UP000012089">
    <property type="component" value="Unassembled WGS sequence"/>
</dbReference>
<gene>
    <name evidence="3" type="ORF">LEP1GSC158_3560</name>
</gene>
<dbReference type="AlphaFoldDB" id="M6HQU4"/>